<proteinExistence type="predicted"/>
<reference evidence="2" key="1">
    <citation type="journal article" date="2019" name="Int. J. Syst. Evol. Microbiol.">
        <title>The Global Catalogue of Microorganisms (GCM) 10K type strain sequencing project: providing services to taxonomists for standard genome sequencing and annotation.</title>
        <authorList>
            <consortium name="The Broad Institute Genomics Platform"/>
            <consortium name="The Broad Institute Genome Sequencing Center for Infectious Disease"/>
            <person name="Wu L."/>
            <person name="Ma J."/>
        </authorList>
    </citation>
    <scope>NUCLEOTIDE SEQUENCE [LARGE SCALE GENOMIC DNA]</scope>
    <source>
        <strain evidence="2">CCTCC AB 2017081</strain>
    </source>
</reference>
<organism evidence="1 2">
    <name type="scientific">Deinococcus rufus</name>
    <dbReference type="NCBI Taxonomy" id="2136097"/>
    <lineage>
        <taxon>Bacteria</taxon>
        <taxon>Thermotogati</taxon>
        <taxon>Deinococcota</taxon>
        <taxon>Deinococci</taxon>
        <taxon>Deinococcales</taxon>
        <taxon>Deinococcaceae</taxon>
        <taxon>Deinococcus</taxon>
    </lineage>
</organism>
<comment type="caution">
    <text evidence="1">The sequence shown here is derived from an EMBL/GenBank/DDBJ whole genome shotgun (WGS) entry which is preliminary data.</text>
</comment>
<keyword evidence="2" id="KW-1185">Reference proteome</keyword>
<evidence type="ECO:0000313" key="2">
    <source>
        <dbReference type="Proteomes" id="UP001595803"/>
    </source>
</evidence>
<dbReference type="EMBL" id="JBHRZG010000022">
    <property type="protein sequence ID" value="MFC3834165.1"/>
    <property type="molecule type" value="Genomic_DNA"/>
</dbReference>
<name>A0ABV7ZBN3_9DEIO</name>
<evidence type="ECO:0000313" key="1">
    <source>
        <dbReference type="EMBL" id="MFC3834165.1"/>
    </source>
</evidence>
<dbReference type="Proteomes" id="UP001595803">
    <property type="component" value="Unassembled WGS sequence"/>
</dbReference>
<protein>
    <submittedName>
        <fullName evidence="1">Uncharacterized protein</fullName>
    </submittedName>
</protein>
<sequence>MQAIENDDDMRYTATVLPSELAQQLAMDQASMSRLLKRYFIASGRQRGAMLSPEVISDVRDIHQLVTTGQAATIPQAIQKVLGTYTDPIPPASAQMMLQSMTELRTCVNEALDRLTRIEVAVARVDEYVARVQARHAAQPGHDRSDSPS</sequence>
<dbReference type="RefSeq" id="WP_380102579.1">
    <property type="nucleotide sequence ID" value="NZ_JBHRZG010000022.1"/>
</dbReference>
<accession>A0ABV7ZBN3</accession>
<gene>
    <name evidence="1" type="ORF">ACFOSB_15020</name>
</gene>